<dbReference type="SUPFAM" id="SSF102546">
    <property type="entry name" value="RbsD-like"/>
    <property type="match status" value="1"/>
</dbReference>
<proteinExistence type="predicted"/>
<evidence type="ECO:0000256" key="1">
    <source>
        <dbReference type="ARBA" id="ARBA00000223"/>
    </source>
</evidence>
<gene>
    <name evidence="4" type="primary">fucU</name>
    <name evidence="4" type="ORF">ACFFSY_25220</name>
</gene>
<name>A0ABV5KVJ4_9BACL</name>
<keyword evidence="2 4" id="KW-0413">Isomerase</keyword>
<comment type="catalytic activity">
    <reaction evidence="1">
        <text>beta-D-ribopyranose = beta-D-ribofuranose</text>
        <dbReference type="Rhea" id="RHEA:25432"/>
        <dbReference type="ChEBI" id="CHEBI:27476"/>
        <dbReference type="ChEBI" id="CHEBI:47002"/>
        <dbReference type="EC" id="5.4.99.62"/>
    </reaction>
</comment>
<sequence>MLIGIPSILSPELLKTLMEMGHGDEIVLADANFPAVSCARRIIRADGHAIPDLLDAILTLMPLDQYVDQPVLLMEKVAGDTVETPIWATYGTIIAERAGADIAVGLVERYAFYERARAAYAIVATGERAQYGNVILKKGVIREK</sequence>
<accession>A0ABV5KVJ4</accession>
<dbReference type="InterPro" id="IPR023750">
    <property type="entry name" value="RbsD-like_sf"/>
</dbReference>
<dbReference type="PANTHER" id="PTHR31690">
    <property type="entry name" value="FUCOSE MUTAROTASE"/>
    <property type="match status" value="1"/>
</dbReference>
<dbReference type="InterPro" id="IPR007721">
    <property type="entry name" value="RbsD_FucU"/>
</dbReference>
<evidence type="ECO:0000313" key="4">
    <source>
        <dbReference type="EMBL" id="MFB9329251.1"/>
    </source>
</evidence>
<dbReference type="InterPro" id="IPR050443">
    <property type="entry name" value="RbsD/FucU_mutarotase"/>
</dbReference>
<dbReference type="GO" id="GO:0036373">
    <property type="term" value="F:L-fucose mutarotase activity"/>
    <property type="evidence" value="ECO:0007669"/>
    <property type="project" value="UniProtKB-EC"/>
</dbReference>
<dbReference type="Pfam" id="PF05025">
    <property type="entry name" value="RbsD_FucU"/>
    <property type="match status" value="1"/>
</dbReference>
<evidence type="ECO:0000256" key="2">
    <source>
        <dbReference type="ARBA" id="ARBA00023235"/>
    </source>
</evidence>
<evidence type="ECO:0000313" key="5">
    <source>
        <dbReference type="Proteomes" id="UP001589747"/>
    </source>
</evidence>
<dbReference type="NCBIfam" id="NF011949">
    <property type="entry name" value="PRK15420.1"/>
    <property type="match status" value="1"/>
</dbReference>
<dbReference type="EC" id="5.1.3.29" evidence="4"/>
<protein>
    <submittedName>
        <fullName evidence="4">L-fucose mutarotase</fullName>
        <ecNumber evidence="4">5.1.3.29</ecNumber>
    </submittedName>
</protein>
<evidence type="ECO:0000256" key="3">
    <source>
        <dbReference type="ARBA" id="ARBA00036324"/>
    </source>
</evidence>
<comment type="catalytic activity">
    <reaction evidence="3">
        <text>alpha-L-fucose = beta-L-fucose</text>
        <dbReference type="Rhea" id="RHEA:25580"/>
        <dbReference type="ChEBI" id="CHEBI:42548"/>
        <dbReference type="ChEBI" id="CHEBI:42589"/>
        <dbReference type="EC" id="5.1.3.29"/>
    </reaction>
</comment>
<organism evidence="4 5">
    <name type="scientific">Paenibacillus aurantiacus</name>
    <dbReference type="NCBI Taxonomy" id="1936118"/>
    <lineage>
        <taxon>Bacteria</taxon>
        <taxon>Bacillati</taxon>
        <taxon>Bacillota</taxon>
        <taxon>Bacilli</taxon>
        <taxon>Bacillales</taxon>
        <taxon>Paenibacillaceae</taxon>
        <taxon>Paenibacillus</taxon>
    </lineage>
</organism>
<comment type="caution">
    <text evidence="4">The sequence shown here is derived from an EMBL/GenBank/DDBJ whole genome shotgun (WGS) entry which is preliminary data.</text>
</comment>
<dbReference type="RefSeq" id="WP_377499347.1">
    <property type="nucleotide sequence ID" value="NZ_JBHMDO010000041.1"/>
</dbReference>
<dbReference type="Gene3D" id="3.40.1650.10">
    <property type="entry name" value="RbsD-like domain"/>
    <property type="match status" value="1"/>
</dbReference>
<dbReference type="EMBL" id="JBHMDO010000041">
    <property type="protein sequence ID" value="MFB9329251.1"/>
    <property type="molecule type" value="Genomic_DNA"/>
</dbReference>
<dbReference type="Proteomes" id="UP001589747">
    <property type="component" value="Unassembled WGS sequence"/>
</dbReference>
<keyword evidence="5" id="KW-1185">Reference proteome</keyword>
<reference evidence="4 5" key="1">
    <citation type="submission" date="2024-09" db="EMBL/GenBank/DDBJ databases">
        <authorList>
            <person name="Sun Q."/>
            <person name="Mori K."/>
        </authorList>
    </citation>
    <scope>NUCLEOTIDE SEQUENCE [LARGE SCALE GENOMIC DNA]</scope>
    <source>
        <strain evidence="4 5">TISTR 2452</strain>
    </source>
</reference>
<dbReference type="PANTHER" id="PTHR31690:SF4">
    <property type="entry name" value="FUCOSE MUTAROTASE"/>
    <property type="match status" value="1"/>
</dbReference>